<evidence type="ECO:0000256" key="1">
    <source>
        <dbReference type="SAM" id="SignalP"/>
    </source>
</evidence>
<gene>
    <name evidence="2" type="ORF">GCM10017781_46540</name>
    <name evidence="3" type="ORF">HNQ07_004737</name>
</gene>
<feature type="chain" id="PRO_5030534565" evidence="1">
    <location>
        <begin position="22"/>
        <end position="90"/>
    </location>
</feature>
<evidence type="ECO:0000313" key="3">
    <source>
        <dbReference type="EMBL" id="MBB5379222.1"/>
    </source>
</evidence>
<organism evidence="3 4">
    <name type="scientific">Deinococcus metalli</name>
    <dbReference type="NCBI Taxonomy" id="1141878"/>
    <lineage>
        <taxon>Bacteria</taxon>
        <taxon>Thermotogati</taxon>
        <taxon>Deinococcota</taxon>
        <taxon>Deinococci</taxon>
        <taxon>Deinococcales</taxon>
        <taxon>Deinococcaceae</taxon>
        <taxon>Deinococcus</taxon>
    </lineage>
</organism>
<reference evidence="2" key="4">
    <citation type="submission" date="2024-05" db="EMBL/GenBank/DDBJ databases">
        <authorList>
            <person name="Sun Q."/>
            <person name="Zhou Y."/>
        </authorList>
    </citation>
    <scope>NUCLEOTIDE SEQUENCE</scope>
    <source>
        <strain evidence="2">CGMCC 1.18437</strain>
    </source>
</reference>
<comment type="caution">
    <text evidence="3">The sequence shown here is derived from an EMBL/GenBank/DDBJ whole genome shotgun (WGS) entry which is preliminary data.</text>
</comment>
<evidence type="ECO:0000313" key="2">
    <source>
        <dbReference type="EMBL" id="GHF65532.1"/>
    </source>
</evidence>
<keyword evidence="1" id="KW-0732">Signal</keyword>
<reference evidence="5" key="2">
    <citation type="journal article" date="2019" name="Int. J. Syst. Evol. Microbiol.">
        <title>The Global Catalogue of Microorganisms (GCM) 10K type strain sequencing project: providing services to taxonomists for standard genome sequencing and annotation.</title>
        <authorList>
            <consortium name="The Broad Institute Genomics Platform"/>
            <consortium name="The Broad Institute Genome Sequencing Center for Infectious Disease"/>
            <person name="Wu L."/>
            <person name="Ma J."/>
        </authorList>
    </citation>
    <scope>NUCLEOTIDE SEQUENCE [LARGE SCALE GENOMIC DNA]</scope>
    <source>
        <strain evidence="5">CGMCC 1.18437</strain>
    </source>
</reference>
<name>A0A7W8NUD8_9DEIO</name>
<sequence>MTRILVALLCLLLMASGRTRPALPFPDNPDANQCGLPVLLNARGTVTGTYQGHVYEQVVRLYDSHARQHVVALVPRNTPAHALLMVSGPG</sequence>
<keyword evidence="5" id="KW-1185">Reference proteome</keyword>
<dbReference type="AlphaFoldDB" id="A0A7W8NUD8"/>
<reference evidence="2" key="1">
    <citation type="journal article" date="2014" name="Int. J. Syst. Evol. Microbiol.">
        <title>Complete genome of a new Firmicutes species belonging to the dominant human colonic microbiota ('Ruminococcus bicirculans') reveals two chromosomes and a selective capacity to utilize plant glucans.</title>
        <authorList>
            <consortium name="NISC Comparative Sequencing Program"/>
            <person name="Wegmann U."/>
            <person name="Louis P."/>
            <person name="Goesmann A."/>
            <person name="Henrissat B."/>
            <person name="Duncan S.H."/>
            <person name="Flint H.J."/>
        </authorList>
    </citation>
    <scope>NUCLEOTIDE SEQUENCE</scope>
    <source>
        <strain evidence="2">CGMCC 1.18437</strain>
    </source>
</reference>
<dbReference type="EMBL" id="BNAJ01000024">
    <property type="protein sequence ID" value="GHF65532.1"/>
    <property type="molecule type" value="Genomic_DNA"/>
</dbReference>
<reference evidence="3 4" key="3">
    <citation type="submission" date="2020-08" db="EMBL/GenBank/DDBJ databases">
        <title>Genomic Encyclopedia of Type Strains, Phase IV (KMG-IV): sequencing the most valuable type-strain genomes for metagenomic binning, comparative biology and taxonomic classification.</title>
        <authorList>
            <person name="Goeker M."/>
        </authorList>
    </citation>
    <scope>NUCLEOTIDE SEQUENCE [LARGE SCALE GENOMIC DNA]</scope>
    <source>
        <strain evidence="3 4">DSM 27521</strain>
    </source>
</reference>
<dbReference type="EMBL" id="JACHFK010000024">
    <property type="protein sequence ID" value="MBB5379222.1"/>
    <property type="molecule type" value="Genomic_DNA"/>
</dbReference>
<proteinExistence type="predicted"/>
<evidence type="ECO:0000313" key="4">
    <source>
        <dbReference type="Proteomes" id="UP000539473"/>
    </source>
</evidence>
<feature type="signal peptide" evidence="1">
    <location>
        <begin position="1"/>
        <end position="21"/>
    </location>
</feature>
<dbReference type="Proteomes" id="UP000539473">
    <property type="component" value="Unassembled WGS sequence"/>
</dbReference>
<dbReference type="RefSeq" id="WP_184116358.1">
    <property type="nucleotide sequence ID" value="NZ_BNAJ01000024.1"/>
</dbReference>
<protein>
    <submittedName>
        <fullName evidence="3">Uncharacterized protein</fullName>
    </submittedName>
</protein>
<evidence type="ECO:0000313" key="5">
    <source>
        <dbReference type="Proteomes" id="UP000619376"/>
    </source>
</evidence>
<dbReference type="Proteomes" id="UP000619376">
    <property type="component" value="Unassembled WGS sequence"/>
</dbReference>
<accession>A0A7W8NUD8</accession>